<evidence type="ECO:0000256" key="1">
    <source>
        <dbReference type="SAM" id="MobiDB-lite"/>
    </source>
</evidence>
<name>A0A4D6EHQ1_9VIRU</name>
<organism evidence="2 3">
    <name type="scientific">Pandoravirus celtis</name>
    <dbReference type="NCBI Taxonomy" id="2568002"/>
    <lineage>
        <taxon>Viruses</taxon>
        <taxon>Pandoravirus</taxon>
    </lineage>
</organism>
<protein>
    <submittedName>
        <fullName evidence="2">Uncharacterized protein</fullName>
    </submittedName>
</protein>
<reference evidence="2" key="1">
    <citation type="journal article" date="2019" name="Front. Microbiol.">
        <title>Pandoravirus Celtis Illustrates the Microevolution Processes at Work in the Giant Pandoraviridae Genomes.</title>
        <authorList>
            <person name="Legendre M."/>
            <person name="Alempic J.M."/>
            <person name="Philippe N."/>
            <person name="Lartigue A."/>
            <person name="Jeudy S."/>
            <person name="Poirot O."/>
            <person name="Ta N.T."/>
            <person name="Nin S."/>
            <person name="Coute Y."/>
            <person name="Abergel C."/>
            <person name="Claverie J.M."/>
        </authorList>
    </citation>
    <scope>NUCLEOTIDE SEQUENCE</scope>
</reference>
<feature type="compositionally biased region" description="Basic residues" evidence="1">
    <location>
        <begin position="167"/>
        <end position="182"/>
    </location>
</feature>
<dbReference type="EMBL" id="MK174290">
    <property type="protein sequence ID" value="QBZ81341.1"/>
    <property type="molecule type" value="Genomic_DNA"/>
</dbReference>
<evidence type="ECO:0000313" key="3">
    <source>
        <dbReference type="Proteomes" id="UP001237152"/>
    </source>
</evidence>
<gene>
    <name evidence="2" type="ORF">pclt_cds_754</name>
</gene>
<dbReference type="Proteomes" id="UP001237152">
    <property type="component" value="Segment"/>
</dbReference>
<accession>A0A4D6EHQ1</accession>
<feature type="region of interest" description="Disordered" evidence="1">
    <location>
        <begin position="158"/>
        <end position="182"/>
    </location>
</feature>
<proteinExistence type="predicted"/>
<sequence>MGGLGKARAVLCVATPFGGRALCPIATTPARHLEIPTDARLPLRVYRRLLRRGVDMRPVFSTDPPLLDMVLASCRARPWVLAVMHCWRAHIPTCLPACACRGRRRRSRPFKRINACASLSSFGGSRPTTDTLTRGISCVPWPNPWAWSLIARRPSTHAAKDASTGHARPRAHNRHPCRRTHP</sequence>
<evidence type="ECO:0000313" key="2">
    <source>
        <dbReference type="EMBL" id="QBZ81341.1"/>
    </source>
</evidence>